<evidence type="ECO:0000256" key="1">
    <source>
        <dbReference type="SAM" id="MobiDB-lite"/>
    </source>
</evidence>
<feature type="compositionally biased region" description="Basic and acidic residues" evidence="1">
    <location>
        <begin position="423"/>
        <end position="432"/>
    </location>
</feature>
<feature type="signal peptide" evidence="2">
    <location>
        <begin position="1"/>
        <end position="26"/>
    </location>
</feature>
<evidence type="ECO:0000313" key="4">
    <source>
        <dbReference type="EMBL" id="ORY76976.1"/>
    </source>
</evidence>
<dbReference type="PROSITE" id="PS50853">
    <property type="entry name" value="FN3"/>
    <property type="match status" value="1"/>
</dbReference>
<comment type="caution">
    <text evidence="4">The sequence shown here is derived from an EMBL/GenBank/DDBJ whole genome shotgun (WGS) entry which is preliminary data.</text>
</comment>
<organism evidence="4 5">
    <name type="scientific">Protomyces lactucae-debilis</name>
    <dbReference type="NCBI Taxonomy" id="2754530"/>
    <lineage>
        <taxon>Eukaryota</taxon>
        <taxon>Fungi</taxon>
        <taxon>Dikarya</taxon>
        <taxon>Ascomycota</taxon>
        <taxon>Taphrinomycotina</taxon>
        <taxon>Taphrinomycetes</taxon>
        <taxon>Taphrinales</taxon>
        <taxon>Protomycetaceae</taxon>
        <taxon>Protomyces</taxon>
    </lineage>
</organism>
<feature type="compositionally biased region" description="Basic and acidic residues" evidence="1">
    <location>
        <begin position="366"/>
        <end position="375"/>
    </location>
</feature>
<feature type="region of interest" description="Disordered" evidence="1">
    <location>
        <begin position="347"/>
        <end position="375"/>
    </location>
</feature>
<dbReference type="RefSeq" id="XP_040722816.1">
    <property type="nucleotide sequence ID" value="XM_040866146.1"/>
</dbReference>
<dbReference type="CDD" id="cd00063">
    <property type="entry name" value="FN3"/>
    <property type="match status" value="1"/>
</dbReference>
<feature type="compositionally biased region" description="Polar residues" evidence="1">
    <location>
        <begin position="839"/>
        <end position="854"/>
    </location>
</feature>
<feature type="region of interest" description="Disordered" evidence="1">
    <location>
        <begin position="231"/>
        <end position="253"/>
    </location>
</feature>
<dbReference type="InterPro" id="IPR003961">
    <property type="entry name" value="FN3_dom"/>
</dbReference>
<feature type="compositionally biased region" description="Low complexity" evidence="1">
    <location>
        <begin position="524"/>
        <end position="535"/>
    </location>
</feature>
<reference evidence="4 5" key="1">
    <citation type="submission" date="2016-07" db="EMBL/GenBank/DDBJ databases">
        <title>Pervasive Adenine N6-methylation of Active Genes in Fungi.</title>
        <authorList>
            <consortium name="DOE Joint Genome Institute"/>
            <person name="Mondo S.J."/>
            <person name="Dannebaum R.O."/>
            <person name="Kuo R.C."/>
            <person name="Labutti K."/>
            <person name="Haridas S."/>
            <person name="Kuo A."/>
            <person name="Salamov A."/>
            <person name="Ahrendt S.R."/>
            <person name="Lipzen A."/>
            <person name="Sullivan W."/>
            <person name="Andreopoulos W.B."/>
            <person name="Clum A."/>
            <person name="Lindquist E."/>
            <person name="Daum C."/>
            <person name="Ramamoorthy G.K."/>
            <person name="Gryganskyi A."/>
            <person name="Culley D."/>
            <person name="Magnuson J.K."/>
            <person name="James T.Y."/>
            <person name="O'Malley M.A."/>
            <person name="Stajich J.E."/>
            <person name="Spatafora J.W."/>
            <person name="Visel A."/>
            <person name="Grigoriev I.V."/>
        </authorList>
    </citation>
    <scope>NUCLEOTIDE SEQUENCE [LARGE SCALE GENOMIC DNA]</scope>
    <source>
        <strain evidence="4 5">12-1054</strain>
    </source>
</reference>
<feature type="region of interest" description="Disordered" evidence="1">
    <location>
        <begin position="510"/>
        <end position="538"/>
    </location>
</feature>
<dbReference type="InterPro" id="IPR036116">
    <property type="entry name" value="FN3_sf"/>
</dbReference>
<evidence type="ECO:0000256" key="2">
    <source>
        <dbReference type="SAM" id="SignalP"/>
    </source>
</evidence>
<feature type="compositionally biased region" description="Polar residues" evidence="1">
    <location>
        <begin position="349"/>
        <end position="363"/>
    </location>
</feature>
<feature type="region of interest" description="Disordered" evidence="1">
    <location>
        <begin position="400"/>
        <end position="440"/>
    </location>
</feature>
<dbReference type="AlphaFoldDB" id="A0A1Y2F0V7"/>
<keyword evidence="2" id="KW-0732">Signal</keyword>
<dbReference type="STRING" id="56484.A0A1Y2F0V7"/>
<name>A0A1Y2F0V7_PROLT</name>
<feature type="region of interest" description="Disordered" evidence="1">
    <location>
        <begin position="669"/>
        <end position="731"/>
    </location>
</feature>
<dbReference type="SUPFAM" id="SSF49265">
    <property type="entry name" value="Fibronectin type III"/>
    <property type="match status" value="1"/>
</dbReference>
<keyword evidence="5" id="KW-1185">Reference proteome</keyword>
<feature type="compositionally biased region" description="Polar residues" evidence="1">
    <location>
        <begin position="577"/>
        <end position="609"/>
    </location>
</feature>
<feature type="compositionally biased region" description="Polar residues" evidence="1">
    <location>
        <begin position="403"/>
        <end position="413"/>
    </location>
</feature>
<dbReference type="InterPro" id="IPR013783">
    <property type="entry name" value="Ig-like_fold"/>
</dbReference>
<dbReference type="SMART" id="SM00060">
    <property type="entry name" value="FN3"/>
    <property type="match status" value="1"/>
</dbReference>
<dbReference type="GeneID" id="63782745"/>
<dbReference type="OMA" id="LQHENEN"/>
<feature type="region of interest" description="Disordered" evidence="1">
    <location>
        <begin position="567"/>
        <end position="609"/>
    </location>
</feature>
<feature type="chain" id="PRO_5011988249" description="Fibronectin type-III domain-containing protein" evidence="2">
    <location>
        <begin position="27"/>
        <end position="891"/>
    </location>
</feature>
<evidence type="ECO:0000259" key="3">
    <source>
        <dbReference type="PROSITE" id="PS50853"/>
    </source>
</evidence>
<feature type="region of interest" description="Disordered" evidence="1">
    <location>
        <begin position="839"/>
        <end position="867"/>
    </location>
</feature>
<dbReference type="Gene3D" id="2.60.40.10">
    <property type="entry name" value="Immunoglobulins"/>
    <property type="match status" value="1"/>
</dbReference>
<protein>
    <recommendedName>
        <fullName evidence="3">Fibronectin type-III domain-containing protein</fullName>
    </recommendedName>
</protein>
<proteinExistence type="predicted"/>
<dbReference type="EMBL" id="MCFI01000021">
    <property type="protein sequence ID" value="ORY76976.1"/>
    <property type="molecule type" value="Genomic_DNA"/>
</dbReference>
<evidence type="ECO:0000313" key="5">
    <source>
        <dbReference type="Proteomes" id="UP000193685"/>
    </source>
</evidence>
<feature type="domain" description="Fibronectin type-III" evidence="3">
    <location>
        <begin position="40"/>
        <end position="126"/>
    </location>
</feature>
<dbReference type="Proteomes" id="UP000193685">
    <property type="component" value="Unassembled WGS sequence"/>
</dbReference>
<dbReference type="Pfam" id="PF00041">
    <property type="entry name" value="fn3"/>
    <property type="match status" value="1"/>
</dbReference>
<sequence>MAAAVSSLVVLLSCLYLVWRAAQLWSAPLQLVFRYLQIELPSSPRLTVDALSADSVSLHWAPPESYVKKHIIQMDGQEVGISVRGETSVTISGLTPDYLYSIQVIAVNAHGFQVASPVFYVKTRSRPGSAREVEQSQEVEVEAHTTSSDAPALRVPKKKASMDILKIKDPLPGAQAFAKDEAKAIADLTSKMEGILKETTDIDAQITALNSHHTEEEQAFLKKLDEWRQKKKGEDDARATRDQHHKQLDQQKREIETRRNQVQKALKLAQEEYRRQCADMEGFAEAVRVSSEETAKLERQTRAMIAETDHAIKTSERAGALASEELVEVEAEIRYLLARKAEGEADISRLQSGSRVASPSPQEVNEAAKDDAQWKDREETLVRQYEDACQLLSRLQQGLRSGTPISEGSSNDLGSLRRRQSRKAKENIDHRHAMPSFNPDAAPFVAANNTSFYPETSFVGAAAHPYEAPSHSAAPPGLSRDPAPIMPGVTSIFNDDTLFPRRGSPFASAVIPGSLGGARRESPRSSQSGSNPSSPGVINPILHAPASYGMLPSIFNAGASHQLNSSLQLERERGGQRATSGSLVASLNGTPLSESQDHSAVSSAPGSVHNMQHSLGLGNGAGIVGKDRSLVTAATTNGTGNWFWPSSSKKVPINAQDPLALDRKNTRSLPKTDVAPIGTRRPRSGSLRGEDGGIIAPAGSRLGRTYQESERNAVSGQALSHGLPKPGDAATSMEFGWTSPKNGFQATTDPWTAPDVQGLSHSTTASSFDPFGSLPKLSMPAPTPSYHTAGLAEGRLLLSPDPESDTDTPFFTAPVTAPVGQPEPFYHTTIDASMLSGGNLQRELSNASSRKSNGSGSGDVSRRKLVGSGKQFTSFVGRVFGKNGEPSASQG</sequence>
<accession>A0A1Y2F0V7</accession>
<dbReference type="OrthoDB" id="5572782at2759"/>
<gene>
    <name evidence="4" type="ORF">BCR37DRAFT_156348</name>
</gene>